<dbReference type="RefSeq" id="WP_274203660.1">
    <property type="nucleotide sequence ID" value="NZ_JAQZAO010000019.1"/>
</dbReference>
<keyword evidence="3" id="KW-1185">Reference proteome</keyword>
<organism evidence="2 3">
    <name type="scientific">Actinomycetospora lemnae</name>
    <dbReference type="NCBI Taxonomy" id="3019891"/>
    <lineage>
        <taxon>Bacteria</taxon>
        <taxon>Bacillati</taxon>
        <taxon>Actinomycetota</taxon>
        <taxon>Actinomycetes</taxon>
        <taxon>Pseudonocardiales</taxon>
        <taxon>Pseudonocardiaceae</taxon>
        <taxon>Actinomycetospora</taxon>
    </lineage>
</organism>
<accession>A0ABT5T1X7</accession>
<comment type="caution">
    <text evidence="2">The sequence shown here is derived from an EMBL/GenBank/DDBJ whole genome shotgun (WGS) entry which is preliminary data.</text>
</comment>
<dbReference type="Proteomes" id="UP001300763">
    <property type="component" value="Unassembled WGS sequence"/>
</dbReference>
<dbReference type="EMBL" id="JAQZAO010000019">
    <property type="protein sequence ID" value="MDD7969127.1"/>
    <property type="molecule type" value="Genomic_DNA"/>
</dbReference>
<gene>
    <name evidence="2" type="ORF">PGB27_27605</name>
</gene>
<name>A0ABT5T1X7_9PSEU</name>
<proteinExistence type="predicted"/>
<evidence type="ECO:0000313" key="3">
    <source>
        <dbReference type="Proteomes" id="UP001300763"/>
    </source>
</evidence>
<keyword evidence="1" id="KW-0812">Transmembrane</keyword>
<evidence type="ECO:0000256" key="1">
    <source>
        <dbReference type="SAM" id="Phobius"/>
    </source>
</evidence>
<keyword evidence="1" id="KW-0472">Membrane</keyword>
<protein>
    <submittedName>
        <fullName evidence="2">DUF6223 family protein</fullName>
    </submittedName>
</protein>
<dbReference type="Pfam" id="PF19733">
    <property type="entry name" value="DUF6223"/>
    <property type="match status" value="1"/>
</dbReference>
<keyword evidence="1" id="KW-1133">Transmembrane helix</keyword>
<feature type="transmembrane region" description="Helical" evidence="1">
    <location>
        <begin position="24"/>
        <end position="44"/>
    </location>
</feature>
<feature type="transmembrane region" description="Helical" evidence="1">
    <location>
        <begin position="56"/>
        <end position="76"/>
    </location>
</feature>
<reference evidence="2 3" key="1">
    <citation type="submission" date="2023-02" db="EMBL/GenBank/DDBJ databases">
        <title>Genome sequencing required for Actinomycetospora new species description.</title>
        <authorList>
            <person name="Saimee Y."/>
            <person name="Duangmal K."/>
        </authorList>
    </citation>
    <scope>NUCLEOTIDE SEQUENCE [LARGE SCALE GENOMIC DNA]</scope>
    <source>
        <strain evidence="2 3">DW7H6</strain>
    </source>
</reference>
<dbReference type="InterPro" id="IPR045770">
    <property type="entry name" value="DUF6223"/>
</dbReference>
<sequence>MSHTLLAADAATATAHTLTPGRSWSLVAIALGLGGVVLGGPALARSGRGGGAGRTRAIVALVAGLTATVIGAWVVAAARGGPGTGYGIVGGWVALVVGAAAAILGGPALVRSRSRRRVDVPARHA</sequence>
<evidence type="ECO:0000313" key="2">
    <source>
        <dbReference type="EMBL" id="MDD7969127.1"/>
    </source>
</evidence>
<feature type="transmembrane region" description="Helical" evidence="1">
    <location>
        <begin position="88"/>
        <end position="110"/>
    </location>
</feature>